<reference evidence="1 2" key="1">
    <citation type="submission" date="2020-02" db="EMBL/GenBank/DDBJ databases">
        <authorList>
            <person name="Kim M.K."/>
        </authorList>
    </citation>
    <scope>NUCLEOTIDE SEQUENCE [LARGE SCALE GENOMIC DNA]</scope>
    <source>
        <strain evidence="1 2">17J57-3</strain>
    </source>
</reference>
<name>A0A6B3SRH2_9BURK</name>
<comment type="caution">
    <text evidence="1">The sequence shown here is derived from an EMBL/GenBank/DDBJ whole genome shotgun (WGS) entry which is preliminary data.</text>
</comment>
<accession>A0A6B3SRH2</accession>
<gene>
    <name evidence="1" type="ORF">G3574_12680</name>
</gene>
<dbReference type="AlphaFoldDB" id="A0A6B3SRH2"/>
<evidence type="ECO:0000313" key="1">
    <source>
        <dbReference type="EMBL" id="NEX61935.1"/>
    </source>
</evidence>
<proteinExistence type="predicted"/>
<organism evidence="1 2">
    <name type="scientific">Noviherbaspirillum galbum</name>
    <dbReference type="NCBI Taxonomy" id="2709383"/>
    <lineage>
        <taxon>Bacteria</taxon>
        <taxon>Pseudomonadati</taxon>
        <taxon>Pseudomonadota</taxon>
        <taxon>Betaproteobacteria</taxon>
        <taxon>Burkholderiales</taxon>
        <taxon>Oxalobacteraceae</taxon>
        <taxon>Noviherbaspirillum</taxon>
    </lineage>
</organism>
<dbReference type="RefSeq" id="WP_163963655.1">
    <property type="nucleotide sequence ID" value="NZ_JAAIVB010000041.1"/>
</dbReference>
<protein>
    <submittedName>
        <fullName evidence="1">Uncharacterized protein</fullName>
    </submittedName>
</protein>
<sequence>MTALLIKDIATSSDLATKDMVAVSGGCGMSPSSCSVPVYTGCGSSYGLPYGGPSFGLTKNDMNLNVAQQLGQSQNTLVNNGNNVAFASGITSNVAPSQNGSNNVNLF</sequence>
<evidence type="ECO:0000313" key="2">
    <source>
        <dbReference type="Proteomes" id="UP000482155"/>
    </source>
</evidence>
<dbReference type="Proteomes" id="UP000482155">
    <property type="component" value="Unassembled WGS sequence"/>
</dbReference>
<keyword evidence="2" id="KW-1185">Reference proteome</keyword>
<dbReference type="EMBL" id="JAAIVB010000041">
    <property type="protein sequence ID" value="NEX61935.1"/>
    <property type="molecule type" value="Genomic_DNA"/>
</dbReference>